<name>A0A0G0LCQ9_9BACT</name>
<feature type="transmembrane region" description="Helical" evidence="1">
    <location>
        <begin position="333"/>
        <end position="349"/>
    </location>
</feature>
<dbReference type="Proteomes" id="UP000034081">
    <property type="component" value="Unassembled WGS sequence"/>
</dbReference>
<keyword evidence="1" id="KW-0472">Membrane</keyword>
<evidence type="ECO:0000313" key="3">
    <source>
        <dbReference type="Proteomes" id="UP000034081"/>
    </source>
</evidence>
<feature type="transmembrane region" description="Helical" evidence="1">
    <location>
        <begin position="194"/>
        <end position="216"/>
    </location>
</feature>
<sequence length="382" mass="44281">MEIIKRILLKIPHEIRLIFIVFFISRLILTTVGVYSRQTASEELKNWYEWHYSDKEWLDVWSVWDSGWYLDIAQNGYSLVLKSDLPKRTCCGQNNLVFLPLYPMSIRFLGYIIGNYHNAGIILSNSFLIISCFLLYKIALKDFGEKEAKLAIVYLLAFPTSFILSSVFSESLLLMLILFFFYSIRNKKWYSSSIFGYFAALTKITGVLLLPIAIVEFIKEKGTNLKKFLSFLLIPSGLLTYMAYTLYKFDDAFVYFTVRKYSWGVYLSNPLTTLFQMANSNNPLIKLILIIFLIYMLVNILISLSKIPISYKIMSILFTAIPLFSGIEAMKGFLRVSTIVFPIVLYLAIKTSKIRNTFIMPITLMLVQVFLMFFYSNGLLFI</sequence>
<feature type="transmembrane region" description="Helical" evidence="1">
    <location>
        <begin position="284"/>
        <end position="302"/>
    </location>
</feature>
<gene>
    <name evidence="2" type="ORF">UT08_C0005G0116</name>
</gene>
<reference evidence="2 3" key="1">
    <citation type="journal article" date="2015" name="Nature">
        <title>rRNA introns, odd ribosomes, and small enigmatic genomes across a large radiation of phyla.</title>
        <authorList>
            <person name="Brown C.T."/>
            <person name="Hug L.A."/>
            <person name="Thomas B.C."/>
            <person name="Sharon I."/>
            <person name="Castelle C.J."/>
            <person name="Singh A."/>
            <person name="Wilkins M.J."/>
            <person name="Williams K.H."/>
            <person name="Banfield J.F."/>
        </authorList>
    </citation>
    <scope>NUCLEOTIDE SEQUENCE [LARGE SCALE GENOMIC DNA]</scope>
</reference>
<keyword evidence="1" id="KW-1133">Transmembrane helix</keyword>
<dbReference type="GO" id="GO:0016020">
    <property type="term" value="C:membrane"/>
    <property type="evidence" value="ECO:0007669"/>
    <property type="project" value="GOC"/>
</dbReference>
<dbReference type="UniPathway" id="UPA00196"/>
<accession>A0A0G0LCQ9</accession>
<evidence type="ECO:0000313" key="2">
    <source>
        <dbReference type="EMBL" id="KKQ85665.1"/>
    </source>
</evidence>
<dbReference type="STRING" id="1618570.UT08_C0005G0116"/>
<dbReference type="EMBL" id="LBVL01000005">
    <property type="protein sequence ID" value="KKQ85665.1"/>
    <property type="molecule type" value="Genomic_DNA"/>
</dbReference>
<protein>
    <recommendedName>
        <fullName evidence="4">Glycosyltransferase RgtA/B/C/D-like domain-containing protein</fullName>
    </recommendedName>
</protein>
<feature type="transmembrane region" description="Helical" evidence="1">
    <location>
        <begin position="119"/>
        <end position="140"/>
    </location>
</feature>
<proteinExistence type="predicted"/>
<evidence type="ECO:0008006" key="4">
    <source>
        <dbReference type="Google" id="ProtNLM"/>
    </source>
</evidence>
<feature type="transmembrane region" description="Helical" evidence="1">
    <location>
        <begin position="358"/>
        <end position="376"/>
    </location>
</feature>
<evidence type="ECO:0000256" key="1">
    <source>
        <dbReference type="SAM" id="Phobius"/>
    </source>
</evidence>
<feature type="transmembrane region" description="Helical" evidence="1">
    <location>
        <begin position="152"/>
        <end position="182"/>
    </location>
</feature>
<feature type="transmembrane region" description="Helical" evidence="1">
    <location>
        <begin position="15"/>
        <end position="35"/>
    </location>
</feature>
<dbReference type="AlphaFoldDB" id="A0A0G0LCQ9"/>
<keyword evidence="1" id="KW-0812">Transmembrane</keyword>
<feature type="transmembrane region" description="Helical" evidence="1">
    <location>
        <begin position="228"/>
        <end position="247"/>
    </location>
</feature>
<comment type="caution">
    <text evidence="2">The sequence shown here is derived from an EMBL/GenBank/DDBJ whole genome shotgun (WGS) entry which is preliminary data.</text>
</comment>
<dbReference type="GO" id="GO:0006506">
    <property type="term" value="P:GPI anchor biosynthetic process"/>
    <property type="evidence" value="ECO:0007669"/>
    <property type="project" value="UniProtKB-UniPathway"/>
</dbReference>
<organism evidence="2 3">
    <name type="scientific">Candidatus Woesebacteria bacterium GW2011_GWB1_38_8</name>
    <dbReference type="NCBI Taxonomy" id="1618570"/>
    <lineage>
        <taxon>Bacteria</taxon>
        <taxon>Candidatus Woeseibacteriota</taxon>
    </lineage>
</organism>